<sequence>MKDDSINDSFYLQIQKEINRIERKARSYTWMFYFIRIIQIAFAGTITVLSGMMKIKDLDATTNILILGAVTTAVTAIDTLFQVDNKKNTYKLVLFELRSIRAELVYNFIKSEEIPEAIKHILFEKYKSVNSYARELISIDFDNNTNNTEIKR</sequence>
<keyword evidence="1" id="KW-0472">Membrane</keyword>
<proteinExistence type="predicted"/>
<dbReference type="Pfam" id="PF18142">
    <property type="entry name" value="SLATT_fungal"/>
    <property type="match status" value="1"/>
</dbReference>
<evidence type="ECO:0000256" key="1">
    <source>
        <dbReference type="SAM" id="Phobius"/>
    </source>
</evidence>
<organism evidence="3 4">
    <name type="scientific">Chryseobacterium turcicum</name>
    <dbReference type="NCBI Taxonomy" id="2898076"/>
    <lineage>
        <taxon>Bacteria</taxon>
        <taxon>Pseudomonadati</taxon>
        <taxon>Bacteroidota</taxon>
        <taxon>Flavobacteriia</taxon>
        <taxon>Flavobacteriales</taxon>
        <taxon>Weeksellaceae</taxon>
        <taxon>Chryseobacterium group</taxon>
        <taxon>Chryseobacterium</taxon>
    </lineage>
</organism>
<accession>A0A9Q3V3K3</accession>
<evidence type="ECO:0000259" key="2">
    <source>
        <dbReference type="Pfam" id="PF18142"/>
    </source>
</evidence>
<dbReference type="Proteomes" id="UP001108025">
    <property type="component" value="Unassembled WGS sequence"/>
</dbReference>
<dbReference type="NCBIfam" id="NF033634">
    <property type="entry name" value="SLATT_1"/>
    <property type="match status" value="1"/>
</dbReference>
<reference evidence="3" key="1">
    <citation type="submission" date="2021-11" db="EMBL/GenBank/DDBJ databases">
        <title>Description of novel Chryseobacterium species.</title>
        <authorList>
            <person name="Saticioglu I.B."/>
            <person name="Ay H."/>
            <person name="Altun S."/>
            <person name="Duman M."/>
        </authorList>
    </citation>
    <scope>NUCLEOTIDE SEQUENCE</scope>
    <source>
        <strain evidence="3">C-17</strain>
    </source>
</reference>
<protein>
    <submittedName>
        <fullName evidence="3">SLATT domain-containing protein</fullName>
    </submittedName>
</protein>
<evidence type="ECO:0000313" key="4">
    <source>
        <dbReference type="Proteomes" id="UP001108025"/>
    </source>
</evidence>
<name>A0A9Q3V3K3_9FLAO</name>
<keyword evidence="4" id="KW-1185">Reference proteome</keyword>
<evidence type="ECO:0000313" key="3">
    <source>
        <dbReference type="EMBL" id="MCD1117712.1"/>
    </source>
</evidence>
<dbReference type="AlphaFoldDB" id="A0A9Q3V3K3"/>
<comment type="caution">
    <text evidence="3">The sequence shown here is derived from an EMBL/GenBank/DDBJ whole genome shotgun (WGS) entry which is preliminary data.</text>
</comment>
<dbReference type="EMBL" id="JAJNAY010000001">
    <property type="protein sequence ID" value="MCD1117712.1"/>
    <property type="molecule type" value="Genomic_DNA"/>
</dbReference>
<dbReference type="InterPro" id="IPR041622">
    <property type="entry name" value="SLATT_fungi"/>
</dbReference>
<dbReference type="RefSeq" id="WP_230669748.1">
    <property type="nucleotide sequence ID" value="NZ_JAJNAY010000001.1"/>
</dbReference>
<feature type="transmembrane region" description="Helical" evidence="1">
    <location>
        <begin position="64"/>
        <end position="81"/>
    </location>
</feature>
<keyword evidence="1" id="KW-0812">Transmembrane</keyword>
<feature type="domain" description="SMODS and SLOG-associating 2TM effector" evidence="2">
    <location>
        <begin position="14"/>
        <end position="106"/>
    </location>
</feature>
<gene>
    <name evidence="3" type="ORF">LO744_12670</name>
</gene>
<keyword evidence="1" id="KW-1133">Transmembrane helix</keyword>
<feature type="transmembrane region" description="Helical" evidence="1">
    <location>
        <begin position="30"/>
        <end position="52"/>
    </location>
</feature>